<keyword evidence="3" id="KW-1185">Reference proteome</keyword>
<accession>A0AAE8MC98</accession>
<organism evidence="2 3">
    <name type="scientific">Fusarium torulosum</name>
    <dbReference type="NCBI Taxonomy" id="33205"/>
    <lineage>
        <taxon>Eukaryota</taxon>
        <taxon>Fungi</taxon>
        <taxon>Dikarya</taxon>
        <taxon>Ascomycota</taxon>
        <taxon>Pezizomycotina</taxon>
        <taxon>Sordariomycetes</taxon>
        <taxon>Hypocreomycetidae</taxon>
        <taxon>Hypocreales</taxon>
        <taxon>Nectriaceae</taxon>
        <taxon>Fusarium</taxon>
    </lineage>
</organism>
<dbReference type="Proteomes" id="UP001187734">
    <property type="component" value="Unassembled WGS sequence"/>
</dbReference>
<dbReference type="EMBL" id="ONZP01000283">
    <property type="protein sequence ID" value="SPJ79804.1"/>
    <property type="molecule type" value="Genomic_DNA"/>
</dbReference>
<sequence>MSEYHQPAEPQSGASPFQVSSASANNPVQIILTPPTPIVPTGGVGLCGEDTYKEVHRLPDVSEEKDVVEKTGYSDEKQVFDVKAGHDEKEVYIPGEGKELYDHGLEKEVHNLNLHDGHDEKQFYNPNDKTSHAHHVYPPEKEVVLPAYQNGNPEKQFYNPNHSVQSLPTQNTNGDNNPMAMQKYNSNSHDRRDSVSTQSTETPDTQSNRQRYYQRHVNKLNQVVDQKKKAWTTFTNQSSTSITEKYNQMDKDLKDRRMAFENSTTAKMSQLDKNISDSVDRAGKSVNTKVASFRQSMVNAKSQSISSVKSFGSKCQIGGKESTEEAKEDKMV</sequence>
<evidence type="ECO:0000256" key="1">
    <source>
        <dbReference type="SAM" id="MobiDB-lite"/>
    </source>
</evidence>
<feature type="region of interest" description="Disordered" evidence="1">
    <location>
        <begin position="1"/>
        <end position="22"/>
    </location>
</feature>
<evidence type="ECO:0000313" key="2">
    <source>
        <dbReference type="EMBL" id="SPJ79804.1"/>
    </source>
</evidence>
<evidence type="ECO:0000313" key="3">
    <source>
        <dbReference type="Proteomes" id="UP001187734"/>
    </source>
</evidence>
<feature type="compositionally biased region" description="Polar residues" evidence="1">
    <location>
        <begin position="195"/>
        <end position="211"/>
    </location>
</feature>
<proteinExistence type="predicted"/>
<dbReference type="AlphaFoldDB" id="A0AAE8MC98"/>
<name>A0AAE8MC98_9HYPO</name>
<feature type="region of interest" description="Disordered" evidence="1">
    <location>
        <begin position="150"/>
        <end position="211"/>
    </location>
</feature>
<feature type="compositionally biased region" description="Polar residues" evidence="1">
    <location>
        <begin position="150"/>
        <end position="176"/>
    </location>
</feature>
<protein>
    <submittedName>
        <fullName evidence="2">Uncharacterized protein</fullName>
    </submittedName>
</protein>
<feature type="compositionally biased region" description="Polar residues" evidence="1">
    <location>
        <begin position="12"/>
        <end position="22"/>
    </location>
</feature>
<gene>
    <name evidence="2" type="ORF">FTOL_08195</name>
</gene>
<comment type="caution">
    <text evidence="2">The sequence shown here is derived from an EMBL/GenBank/DDBJ whole genome shotgun (WGS) entry which is preliminary data.</text>
</comment>
<reference evidence="2" key="1">
    <citation type="submission" date="2018-03" db="EMBL/GenBank/DDBJ databases">
        <authorList>
            <person name="Guldener U."/>
        </authorList>
    </citation>
    <scope>NUCLEOTIDE SEQUENCE</scope>
</reference>